<protein>
    <recommendedName>
        <fullName evidence="9">Acetate kinase</fullName>
        <ecNumber evidence="9">2.7.2.1</ecNumber>
    </recommendedName>
    <alternativeName>
        <fullName evidence="9">Acetokinase</fullName>
    </alternativeName>
</protein>
<evidence type="ECO:0000256" key="3">
    <source>
        <dbReference type="ARBA" id="ARBA00022679"/>
    </source>
</evidence>
<feature type="site" description="Transition state stabilizer" evidence="9">
    <location>
        <position position="187"/>
    </location>
</feature>
<dbReference type="InterPro" id="IPR023865">
    <property type="entry name" value="Aliphatic_acid_kinase_CS"/>
</dbReference>
<accession>W9GR13</accession>
<evidence type="ECO:0000256" key="5">
    <source>
        <dbReference type="ARBA" id="ARBA00022741"/>
    </source>
</evidence>
<keyword evidence="8 9" id="KW-0460">Magnesium</keyword>
<reference evidence="11 12" key="1">
    <citation type="submission" date="2013-08" db="EMBL/GenBank/DDBJ databases">
        <title>The genome sequence of Skermanella stibiiresistens.</title>
        <authorList>
            <person name="Zhu W."/>
            <person name="Wang G."/>
        </authorList>
    </citation>
    <scope>NUCLEOTIDE SEQUENCE [LARGE SCALE GENOMIC DNA]</scope>
    <source>
        <strain evidence="11 12">SB22</strain>
    </source>
</reference>
<comment type="pathway">
    <text evidence="9">Metabolic intermediate biosynthesis; acetyl-CoA biosynthesis; acetyl-CoA from acetate: step 1/2.</text>
</comment>
<dbReference type="OrthoDB" id="9802453at2"/>
<dbReference type="PANTHER" id="PTHR21060">
    <property type="entry name" value="ACETATE KINASE"/>
    <property type="match status" value="1"/>
</dbReference>
<keyword evidence="3 9" id="KW-0808">Transferase</keyword>
<gene>
    <name evidence="9" type="primary">ackA</name>
    <name evidence="11" type="ORF">N825_28770</name>
</gene>
<dbReference type="PROSITE" id="PS01075">
    <property type="entry name" value="ACETATE_KINASE_1"/>
    <property type="match status" value="1"/>
</dbReference>
<keyword evidence="6 9" id="KW-0418">Kinase</keyword>
<evidence type="ECO:0000256" key="8">
    <source>
        <dbReference type="ARBA" id="ARBA00022842"/>
    </source>
</evidence>
<dbReference type="EC" id="2.7.2.1" evidence="9"/>
<feature type="binding site" evidence="9">
    <location>
        <position position="99"/>
    </location>
    <ligand>
        <name>substrate</name>
    </ligand>
</feature>
<dbReference type="GO" id="GO:0005524">
    <property type="term" value="F:ATP binding"/>
    <property type="evidence" value="ECO:0007669"/>
    <property type="project" value="UniProtKB-KW"/>
</dbReference>
<dbReference type="PROSITE" id="PS01076">
    <property type="entry name" value="ACETATE_KINASE_2"/>
    <property type="match status" value="1"/>
</dbReference>
<keyword evidence="12" id="KW-1185">Reference proteome</keyword>
<comment type="subcellular location">
    <subcellularLocation>
        <location evidence="9">Cytoplasm</location>
    </subcellularLocation>
</comment>
<feature type="site" description="Transition state stabilizer" evidence="9">
    <location>
        <position position="247"/>
    </location>
</feature>
<evidence type="ECO:0000256" key="4">
    <source>
        <dbReference type="ARBA" id="ARBA00022723"/>
    </source>
</evidence>
<keyword evidence="2 9" id="KW-0963">Cytoplasm</keyword>
<comment type="cofactor">
    <cofactor evidence="9">
        <name>Mg(2+)</name>
        <dbReference type="ChEBI" id="CHEBI:18420"/>
    </cofactor>
    <cofactor evidence="9">
        <name>Mn(2+)</name>
        <dbReference type="ChEBI" id="CHEBI:29035"/>
    </cofactor>
    <text evidence="9">Mg(2+). Can also accept Mn(2+).</text>
</comment>
<dbReference type="Pfam" id="PF00871">
    <property type="entry name" value="Acetate_kinase"/>
    <property type="match status" value="1"/>
</dbReference>
<comment type="similarity">
    <text evidence="1 9 10">Belongs to the acetokinase family.</text>
</comment>
<name>W9GR13_9PROT</name>
<evidence type="ECO:0000313" key="12">
    <source>
        <dbReference type="Proteomes" id="UP000019486"/>
    </source>
</evidence>
<dbReference type="PIRSF" id="PIRSF000722">
    <property type="entry name" value="Acetate_prop_kin"/>
    <property type="match status" value="1"/>
</dbReference>
<evidence type="ECO:0000256" key="2">
    <source>
        <dbReference type="ARBA" id="ARBA00022490"/>
    </source>
</evidence>
<dbReference type="InterPro" id="IPR004372">
    <property type="entry name" value="Ac/propionate_kinase"/>
</dbReference>
<dbReference type="GO" id="GO:0000287">
    <property type="term" value="F:magnesium ion binding"/>
    <property type="evidence" value="ECO:0007669"/>
    <property type="project" value="UniProtKB-UniRule"/>
</dbReference>
<keyword evidence="4 9" id="KW-0479">Metal-binding</keyword>
<dbReference type="PRINTS" id="PR00471">
    <property type="entry name" value="ACETATEKNASE"/>
</dbReference>
<dbReference type="EMBL" id="AVFL01000046">
    <property type="protein sequence ID" value="EWY36340.1"/>
    <property type="molecule type" value="Genomic_DNA"/>
</dbReference>
<dbReference type="GO" id="GO:0006083">
    <property type="term" value="P:acetate metabolic process"/>
    <property type="evidence" value="ECO:0007669"/>
    <property type="project" value="TreeGrafter"/>
</dbReference>
<feature type="binding site" evidence="9">
    <location>
        <begin position="214"/>
        <end position="218"/>
    </location>
    <ligand>
        <name>ATP</name>
        <dbReference type="ChEBI" id="CHEBI:30616"/>
    </ligand>
</feature>
<comment type="subunit">
    <text evidence="9">Homodimer.</text>
</comment>
<dbReference type="RefSeq" id="WP_037460919.1">
    <property type="nucleotide sequence ID" value="NZ_AVFL01000046.1"/>
</dbReference>
<feature type="active site" description="Proton donor/acceptor" evidence="9">
    <location>
        <position position="156"/>
    </location>
</feature>
<feature type="binding site" evidence="9">
    <location>
        <position position="389"/>
    </location>
    <ligand>
        <name>Mg(2+)</name>
        <dbReference type="ChEBI" id="CHEBI:18420"/>
    </ligand>
</feature>
<organism evidence="11 12">
    <name type="scientific">Skermanella stibiiresistens SB22</name>
    <dbReference type="NCBI Taxonomy" id="1385369"/>
    <lineage>
        <taxon>Bacteria</taxon>
        <taxon>Pseudomonadati</taxon>
        <taxon>Pseudomonadota</taxon>
        <taxon>Alphaproteobacteria</taxon>
        <taxon>Rhodospirillales</taxon>
        <taxon>Azospirillaceae</taxon>
        <taxon>Skermanella</taxon>
    </lineage>
</organism>
<dbReference type="GO" id="GO:0006085">
    <property type="term" value="P:acetyl-CoA biosynthetic process"/>
    <property type="evidence" value="ECO:0007669"/>
    <property type="project" value="UniProtKB-UniRule"/>
</dbReference>
<feature type="binding site" evidence="9">
    <location>
        <position position="16"/>
    </location>
    <ligand>
        <name>ATP</name>
        <dbReference type="ChEBI" id="CHEBI:30616"/>
    </ligand>
</feature>
<evidence type="ECO:0000256" key="6">
    <source>
        <dbReference type="ARBA" id="ARBA00022777"/>
    </source>
</evidence>
<dbReference type="STRING" id="1385369.N825_28770"/>
<proteinExistence type="inferred from homology"/>
<dbReference type="HAMAP" id="MF_00020">
    <property type="entry name" value="Acetate_kinase"/>
    <property type="match status" value="1"/>
</dbReference>
<feature type="binding site" evidence="9">
    <location>
        <position position="9"/>
    </location>
    <ligand>
        <name>Mg(2+)</name>
        <dbReference type="ChEBI" id="CHEBI:18420"/>
    </ligand>
</feature>
<comment type="catalytic activity">
    <reaction evidence="9">
        <text>acetate + ATP = acetyl phosphate + ADP</text>
        <dbReference type="Rhea" id="RHEA:11352"/>
        <dbReference type="ChEBI" id="CHEBI:22191"/>
        <dbReference type="ChEBI" id="CHEBI:30089"/>
        <dbReference type="ChEBI" id="CHEBI:30616"/>
        <dbReference type="ChEBI" id="CHEBI:456216"/>
        <dbReference type="EC" id="2.7.2.1"/>
    </reaction>
</comment>
<evidence type="ECO:0000256" key="10">
    <source>
        <dbReference type="RuleBase" id="RU003835"/>
    </source>
</evidence>
<feature type="binding site" evidence="9">
    <location>
        <begin position="289"/>
        <end position="291"/>
    </location>
    <ligand>
        <name>ATP</name>
        <dbReference type="ChEBI" id="CHEBI:30616"/>
    </ligand>
</feature>
<dbReference type="Proteomes" id="UP000019486">
    <property type="component" value="Unassembled WGS sequence"/>
</dbReference>
<dbReference type="UniPathway" id="UPA00340">
    <property type="reaction ID" value="UER00458"/>
</dbReference>
<dbReference type="SUPFAM" id="SSF53067">
    <property type="entry name" value="Actin-like ATPase domain"/>
    <property type="match status" value="2"/>
</dbReference>
<dbReference type="GO" id="GO:0005829">
    <property type="term" value="C:cytosol"/>
    <property type="evidence" value="ECO:0007669"/>
    <property type="project" value="TreeGrafter"/>
</dbReference>
<comment type="caution">
    <text evidence="11">The sequence shown here is derived from an EMBL/GenBank/DDBJ whole genome shotgun (WGS) entry which is preliminary data.</text>
</comment>
<dbReference type="PATRIC" id="fig|1385369.3.peg.6654"/>
<dbReference type="NCBIfam" id="TIGR00016">
    <property type="entry name" value="ackA"/>
    <property type="match status" value="1"/>
</dbReference>
<sequence length="407" mass="43271">MPDTILVANAGSSSIKFQLFNIVGAASGGTGSLDLDLKGQVEGIGSHPRLIARNARGEVVADESFTAADVPDAQAALRQLGSWLRARHGGAFPVAVGHRVVHGGPTYDTHVAIDDDVLAKLEDLAPLAPLHQPNNLLPIRAIRVAQPDVLQVACFDTAFHRGHPEVADRYAIPEALYRDGVRRYGFHGLSYEYIAHTLPALAPEIADGRLVVAHLGSGASMCAIRSGRSLDSTMGFTALDGLPMGTRPGQLDAGVILHLLTSMGMTADAIQHLLYHDCGLKGLSGISNDVRDLLGSDDPRAGLALDYFVYRSSLAIGSLAAALEGLDALVFTAGIGENAPAIRARICRKARWLGIELDEAANAAVPAAGARLISIRASRVKVYVIPTDEERMIAHHTLEILGRQRRR</sequence>
<keyword evidence="5 9" id="KW-0547">Nucleotide-binding</keyword>
<evidence type="ECO:0000256" key="7">
    <source>
        <dbReference type="ARBA" id="ARBA00022840"/>
    </source>
</evidence>
<dbReference type="AlphaFoldDB" id="W9GR13"/>
<dbReference type="InterPro" id="IPR043129">
    <property type="entry name" value="ATPase_NBD"/>
</dbReference>
<feature type="binding site" evidence="9">
    <location>
        <begin position="334"/>
        <end position="338"/>
    </location>
    <ligand>
        <name>ATP</name>
        <dbReference type="ChEBI" id="CHEBI:30616"/>
    </ligand>
</feature>
<keyword evidence="7 9" id="KW-0067">ATP-binding</keyword>
<dbReference type="InterPro" id="IPR000890">
    <property type="entry name" value="Aliphatic_acid_kin_short-chain"/>
</dbReference>
<comment type="function">
    <text evidence="9">Catalyzes the formation of acetyl phosphate from acetate and ATP. Can also catalyze the reverse reaction.</text>
</comment>
<evidence type="ECO:0000256" key="1">
    <source>
        <dbReference type="ARBA" id="ARBA00008748"/>
    </source>
</evidence>
<evidence type="ECO:0000256" key="9">
    <source>
        <dbReference type="HAMAP-Rule" id="MF_00020"/>
    </source>
</evidence>
<evidence type="ECO:0000313" key="11">
    <source>
        <dbReference type="EMBL" id="EWY36340.1"/>
    </source>
</evidence>
<dbReference type="Gene3D" id="3.30.420.40">
    <property type="match status" value="2"/>
</dbReference>
<dbReference type="GO" id="GO:0008776">
    <property type="term" value="F:acetate kinase activity"/>
    <property type="evidence" value="ECO:0007669"/>
    <property type="project" value="UniProtKB-UniRule"/>
</dbReference>
<dbReference type="PANTHER" id="PTHR21060:SF21">
    <property type="entry name" value="ACETATE KINASE"/>
    <property type="match status" value="1"/>
</dbReference>